<dbReference type="PANTHER" id="PTHR46091:SF3">
    <property type="entry name" value="AMINE OXIDASE DOMAIN-CONTAINING PROTEIN"/>
    <property type="match status" value="1"/>
</dbReference>
<evidence type="ECO:0000313" key="8">
    <source>
        <dbReference type="Proteomes" id="UP000031408"/>
    </source>
</evidence>
<evidence type="ECO:0000256" key="5">
    <source>
        <dbReference type="ARBA" id="ARBA00023027"/>
    </source>
</evidence>
<keyword evidence="5" id="KW-0520">NAD</keyword>
<dbReference type="Proteomes" id="UP000031408">
    <property type="component" value="Unassembled WGS sequence"/>
</dbReference>
<evidence type="ECO:0000256" key="2">
    <source>
        <dbReference type="ARBA" id="ARBA00022729"/>
    </source>
</evidence>
<dbReference type="Gene3D" id="3.50.50.60">
    <property type="entry name" value="FAD/NAD(P)-binding domain"/>
    <property type="match status" value="2"/>
</dbReference>
<evidence type="ECO:0000256" key="3">
    <source>
        <dbReference type="ARBA" id="ARBA00022827"/>
    </source>
</evidence>
<comment type="caution">
    <text evidence="7">The sequence shown here is derived from an EMBL/GenBank/DDBJ whole genome shotgun (WGS) entry which is preliminary data.</text>
</comment>
<name>A0A0C1LIE7_9BACT</name>
<evidence type="ECO:0000256" key="1">
    <source>
        <dbReference type="ARBA" id="ARBA00022630"/>
    </source>
</evidence>
<dbReference type="RefSeq" id="WP_039138580.1">
    <property type="nucleotide sequence ID" value="NZ_JSVC01000008.1"/>
</dbReference>
<keyword evidence="6" id="KW-0472">Membrane</keyword>
<dbReference type="AlphaFoldDB" id="A0A0C1LIE7"/>
<reference evidence="7 8" key="1">
    <citation type="submission" date="2014-11" db="EMBL/GenBank/DDBJ databases">
        <title>Genome sequence of Flavihumibacter solisilvae 3-3.</title>
        <authorList>
            <person name="Zhou G."/>
            <person name="Li M."/>
            <person name="Wang G."/>
        </authorList>
    </citation>
    <scope>NUCLEOTIDE SEQUENCE [LARGE SCALE GENOMIC DNA]</scope>
    <source>
        <strain evidence="7 8">3-3</strain>
    </source>
</reference>
<keyword evidence="8" id="KW-1185">Reference proteome</keyword>
<dbReference type="InterPro" id="IPR052206">
    <property type="entry name" value="Retinol_saturase"/>
</dbReference>
<organism evidence="7 8">
    <name type="scientific">Flavihumibacter solisilvae</name>
    <dbReference type="NCBI Taxonomy" id="1349421"/>
    <lineage>
        <taxon>Bacteria</taxon>
        <taxon>Pseudomonadati</taxon>
        <taxon>Bacteroidota</taxon>
        <taxon>Chitinophagia</taxon>
        <taxon>Chitinophagales</taxon>
        <taxon>Chitinophagaceae</taxon>
        <taxon>Flavihumibacter</taxon>
    </lineage>
</organism>
<dbReference type="SUPFAM" id="SSF51905">
    <property type="entry name" value="FAD/NAD(P)-binding domain"/>
    <property type="match status" value="1"/>
</dbReference>
<dbReference type="InterPro" id="IPR036188">
    <property type="entry name" value="FAD/NAD-bd_sf"/>
</dbReference>
<dbReference type="EMBL" id="JSVC01000008">
    <property type="protein sequence ID" value="KIC95138.1"/>
    <property type="molecule type" value="Genomic_DNA"/>
</dbReference>
<keyword evidence="6" id="KW-1133">Transmembrane helix</keyword>
<dbReference type="Pfam" id="PF13450">
    <property type="entry name" value="NAD_binding_8"/>
    <property type="match status" value="1"/>
</dbReference>
<evidence type="ECO:0000256" key="4">
    <source>
        <dbReference type="ARBA" id="ARBA00022857"/>
    </source>
</evidence>
<proteinExistence type="predicted"/>
<protein>
    <submittedName>
        <fullName evidence="7">All-trans-retinol 13,14-reductase</fullName>
    </submittedName>
</protein>
<keyword evidence="2" id="KW-0732">Signal</keyword>
<evidence type="ECO:0000313" key="7">
    <source>
        <dbReference type="EMBL" id="KIC95138.1"/>
    </source>
</evidence>
<keyword evidence="1" id="KW-0285">Flavoprotein</keyword>
<gene>
    <name evidence="7" type="ORF">OI18_07405</name>
</gene>
<keyword evidence="3" id="KW-0274">FAD</keyword>
<dbReference type="OrthoDB" id="9789960at2"/>
<sequence length="504" mass="56324">MKAEYDIVIIGSGLGGLICGAILSDAGFSVCMLEKNRQLGGSLQTFARDKVLFDSGVHYIGGLAKGQNLYQVFKYLGLMDAMKLQRMDEEVFDRIVFLEDGKEYSMAQGYERFIATLSADFPEEEENIRNYCDKIREVCSKFPLYNLRIGDGYAEKATVLEIDAKSFIESVTSNVRLQEILAGNNILYAGVANKTPLYVHALVTNSYIESSWKCIDGGSQITKHLASRIRKNGGVIRNYSTVARIVEGEGKVSHVELADGEKVYAKQFISNLHPQQTLEMTSSTILRNMYRKRIASLENSVSSFTIHAVLKPGTMPYFGHNFYLHEKDGVWDAISCDEEMWPHSCGVFFAASSRTSAHAESICLLAYMRFDEFSEWQHTFNTEAAPAGRGEAYEAFKNEKAEKLIAFAERKFPGLRNNIQSYYTSTPLSYRDYIGSADGSMYGISKDYRDPVSTFIATRTKIPNLYLTGQNLMLHGILGVTISALTTCGEFIDLAPLVEKIKNA</sequence>
<dbReference type="PANTHER" id="PTHR46091">
    <property type="entry name" value="BLR7054 PROTEIN"/>
    <property type="match status" value="1"/>
</dbReference>
<keyword evidence="6" id="KW-0812">Transmembrane</keyword>
<accession>A0A0C1LIE7</accession>
<feature type="transmembrane region" description="Helical" evidence="6">
    <location>
        <begin position="7"/>
        <end position="28"/>
    </location>
</feature>
<keyword evidence="4" id="KW-0521">NADP</keyword>
<dbReference type="STRING" id="1349421.OI18_07405"/>
<evidence type="ECO:0000256" key="6">
    <source>
        <dbReference type="SAM" id="Phobius"/>
    </source>
</evidence>